<feature type="domain" description="Non-structural maintenance of chromosome element 4 C-terminal" evidence="24">
    <location>
        <begin position="254"/>
        <end position="300"/>
    </location>
</feature>
<dbReference type="GO" id="GO:0004791">
    <property type="term" value="F:thioredoxin-disulfide reductase (NADPH) activity"/>
    <property type="evidence" value="ECO:0007669"/>
    <property type="project" value="UniProtKB-EC"/>
</dbReference>
<dbReference type="InterPro" id="IPR005331">
    <property type="entry name" value="Sulfotransferase"/>
</dbReference>
<keyword evidence="9" id="KW-0735">Signal-anchor</keyword>
<keyword evidence="11" id="KW-1015">Disulfide bond</keyword>
<keyword evidence="7" id="KW-0521">NADP</keyword>
<dbReference type="GO" id="GO:0050660">
    <property type="term" value="F:flavin adenine dinucleotide binding"/>
    <property type="evidence" value="ECO:0007669"/>
    <property type="project" value="InterPro"/>
</dbReference>
<evidence type="ECO:0000256" key="4">
    <source>
        <dbReference type="ARBA" id="ARBA00012610"/>
    </source>
</evidence>
<dbReference type="InterPro" id="IPR016156">
    <property type="entry name" value="FAD/NAD-linked_Rdtase_dimer_sf"/>
</dbReference>
<comment type="caution">
    <text evidence="25">The sequence shown here is derived from an EMBL/GenBank/DDBJ whole genome shotgun (WGS) entry which is preliminary data.</text>
</comment>
<feature type="domain" description="FAD/NAD(P)-binding" evidence="23">
    <location>
        <begin position="392"/>
        <end position="729"/>
    </location>
</feature>
<comment type="function">
    <text evidence="17">Reduces disulfideprotein thioredoxin (Trx) to its dithiol-containing form. Homodimeric flavoprotein involved in the regulation of cellular redox reactions, growth and differentiation. Contains a selenocysteine residue at the C-terminal active site that is essential for catalysis. Also has reductase activity on hydrogen peroxide (H2O2).</text>
</comment>
<evidence type="ECO:0000256" key="16">
    <source>
        <dbReference type="ARBA" id="ARBA00044275"/>
    </source>
</evidence>
<comment type="subcellular location">
    <subcellularLocation>
        <location evidence="2">Membrane</location>
        <topology evidence="2">Single-pass type II membrane protein</topology>
    </subcellularLocation>
</comment>
<evidence type="ECO:0000256" key="6">
    <source>
        <dbReference type="ARBA" id="ARBA00022827"/>
    </source>
</evidence>
<dbReference type="SUPFAM" id="SSF51905">
    <property type="entry name" value="FAD/NAD(P)-binding domain"/>
    <property type="match status" value="1"/>
</dbReference>
<dbReference type="GO" id="GO:0050137">
    <property type="term" value="F:NADPH peroxidase activity"/>
    <property type="evidence" value="ECO:0007669"/>
    <property type="project" value="UniProtKB-EC"/>
</dbReference>
<dbReference type="EC" id="1.8.1.9" evidence="4"/>
<dbReference type="Pfam" id="PF07992">
    <property type="entry name" value="Pyr_redox_2"/>
    <property type="match status" value="1"/>
</dbReference>
<evidence type="ECO:0000256" key="9">
    <source>
        <dbReference type="ARBA" id="ARBA00022968"/>
    </source>
</evidence>
<dbReference type="GO" id="GO:0034599">
    <property type="term" value="P:cellular response to oxidative stress"/>
    <property type="evidence" value="ECO:0007669"/>
    <property type="project" value="TreeGrafter"/>
</dbReference>
<evidence type="ECO:0000256" key="19">
    <source>
        <dbReference type="ARBA" id="ARBA00048992"/>
    </source>
</evidence>
<dbReference type="PANTHER" id="PTHR42737:SF8">
    <property type="entry name" value="THIOREDOXIN-DISULFIDE REDUCTASE"/>
    <property type="match status" value="1"/>
</dbReference>
<dbReference type="FunFam" id="3.50.50.60:FF:000190">
    <property type="entry name" value="Thioredoxin reductase"/>
    <property type="match status" value="1"/>
</dbReference>
<evidence type="ECO:0000313" key="25">
    <source>
        <dbReference type="EMBL" id="KAI4546257.1"/>
    </source>
</evidence>
<comment type="catalytic activity">
    <reaction evidence="18">
        <text>[thioredoxin]-dithiol + NADP(+) = [thioredoxin]-disulfide + NADPH + H(+)</text>
        <dbReference type="Rhea" id="RHEA:20345"/>
        <dbReference type="Rhea" id="RHEA-COMP:10698"/>
        <dbReference type="Rhea" id="RHEA-COMP:10700"/>
        <dbReference type="ChEBI" id="CHEBI:15378"/>
        <dbReference type="ChEBI" id="CHEBI:29950"/>
        <dbReference type="ChEBI" id="CHEBI:50058"/>
        <dbReference type="ChEBI" id="CHEBI:57783"/>
        <dbReference type="ChEBI" id="CHEBI:58349"/>
        <dbReference type="EC" id="1.8.1.9"/>
    </reaction>
    <physiologicalReaction direction="right-to-left" evidence="18">
        <dbReference type="Rhea" id="RHEA:20347"/>
    </physiologicalReaction>
</comment>
<dbReference type="InterPro" id="IPR036188">
    <property type="entry name" value="FAD/NAD-bd_sf"/>
</dbReference>
<dbReference type="GO" id="GO:0005739">
    <property type="term" value="C:mitochondrion"/>
    <property type="evidence" value="ECO:0007669"/>
    <property type="project" value="TreeGrafter"/>
</dbReference>
<evidence type="ECO:0000256" key="15">
    <source>
        <dbReference type="ARBA" id="ARBA00044212"/>
    </source>
</evidence>
<evidence type="ECO:0000259" key="22">
    <source>
        <dbReference type="Pfam" id="PF02852"/>
    </source>
</evidence>
<feature type="region of interest" description="Disordered" evidence="21">
    <location>
        <begin position="990"/>
        <end position="1022"/>
    </location>
</feature>
<dbReference type="NCBIfam" id="TIGR01438">
    <property type="entry name" value="TGR"/>
    <property type="match status" value="1"/>
</dbReference>
<gene>
    <name evidence="25" type="ORF">MG293_002812</name>
</gene>
<evidence type="ECO:0000256" key="5">
    <source>
        <dbReference type="ARBA" id="ARBA00022630"/>
    </source>
</evidence>
<keyword evidence="26" id="KW-1185">Reference proteome</keyword>
<dbReference type="GO" id="GO:0004362">
    <property type="term" value="F:glutathione-disulfide reductase (NADPH) activity"/>
    <property type="evidence" value="ECO:0007669"/>
    <property type="project" value="TreeGrafter"/>
</dbReference>
<evidence type="ECO:0000256" key="13">
    <source>
        <dbReference type="ARBA" id="ARBA00044049"/>
    </source>
</evidence>
<name>A0AAD4UGS8_OVIAM</name>
<evidence type="ECO:0000256" key="7">
    <source>
        <dbReference type="ARBA" id="ARBA00022857"/>
    </source>
</evidence>
<comment type="similarity">
    <text evidence="3 20">Belongs to the class-I pyridine nucleotide-disulfide oxidoreductase family.</text>
</comment>
<evidence type="ECO:0000313" key="26">
    <source>
        <dbReference type="Proteomes" id="UP001214576"/>
    </source>
</evidence>
<evidence type="ECO:0000256" key="11">
    <source>
        <dbReference type="ARBA" id="ARBA00023157"/>
    </source>
</evidence>
<dbReference type="InterPro" id="IPR012999">
    <property type="entry name" value="Pyr_OxRdtase_I_AS"/>
</dbReference>
<dbReference type="FunFam" id="3.30.390.30:FF:000004">
    <property type="entry name" value="Thioredoxin reductase 1, cytoplasmic"/>
    <property type="match status" value="1"/>
</dbReference>
<evidence type="ECO:0000256" key="14">
    <source>
        <dbReference type="ARBA" id="ARBA00044068"/>
    </source>
</evidence>
<evidence type="ECO:0000256" key="2">
    <source>
        <dbReference type="ARBA" id="ARBA00004606"/>
    </source>
</evidence>
<evidence type="ECO:0000259" key="24">
    <source>
        <dbReference type="Pfam" id="PF08743"/>
    </source>
</evidence>
<dbReference type="EMBL" id="JAKZEL010000002">
    <property type="protein sequence ID" value="KAI4546257.1"/>
    <property type="molecule type" value="Genomic_DNA"/>
</dbReference>
<keyword evidence="8" id="KW-0712">Selenocysteine</keyword>
<feature type="compositionally biased region" description="Low complexity" evidence="21">
    <location>
        <begin position="333"/>
        <end position="346"/>
    </location>
</feature>
<dbReference type="Gene3D" id="3.30.390.30">
    <property type="match status" value="1"/>
</dbReference>
<evidence type="ECO:0000256" key="17">
    <source>
        <dbReference type="ARBA" id="ARBA00045717"/>
    </source>
</evidence>
<evidence type="ECO:0000256" key="10">
    <source>
        <dbReference type="ARBA" id="ARBA00023002"/>
    </source>
</evidence>
<comment type="cofactor">
    <cofactor evidence="1">
        <name>FAD</name>
        <dbReference type="ChEBI" id="CHEBI:57692"/>
    </cofactor>
</comment>
<dbReference type="InterPro" id="IPR023753">
    <property type="entry name" value="FAD/NAD-binding_dom"/>
</dbReference>
<feature type="compositionally biased region" description="Basic and acidic residues" evidence="21">
    <location>
        <begin position="1"/>
        <end position="15"/>
    </location>
</feature>
<dbReference type="GO" id="GO:0005829">
    <property type="term" value="C:cytosol"/>
    <property type="evidence" value="ECO:0007669"/>
    <property type="project" value="TreeGrafter"/>
</dbReference>
<evidence type="ECO:0000256" key="3">
    <source>
        <dbReference type="ARBA" id="ARBA00007532"/>
    </source>
</evidence>
<evidence type="ECO:0000256" key="20">
    <source>
        <dbReference type="RuleBase" id="RU003691"/>
    </source>
</evidence>
<dbReference type="GO" id="GO:0016020">
    <property type="term" value="C:membrane"/>
    <property type="evidence" value="ECO:0007669"/>
    <property type="project" value="UniProtKB-SubCell"/>
</dbReference>
<dbReference type="Pfam" id="PF02852">
    <property type="entry name" value="Pyr_redox_dim"/>
    <property type="match status" value="1"/>
</dbReference>
<evidence type="ECO:0000256" key="8">
    <source>
        <dbReference type="ARBA" id="ARBA00022933"/>
    </source>
</evidence>
<dbReference type="InterPro" id="IPR006338">
    <property type="entry name" value="Thioredoxin/glutathione_Rdtase"/>
</dbReference>
<dbReference type="Pfam" id="PF03567">
    <property type="entry name" value="Sulfotransfer_2"/>
    <property type="match status" value="1"/>
</dbReference>
<proteinExistence type="inferred from homology"/>
<dbReference type="EC" id="1.11.1.2" evidence="13"/>
<evidence type="ECO:0000256" key="1">
    <source>
        <dbReference type="ARBA" id="ARBA00001974"/>
    </source>
</evidence>
<feature type="compositionally biased region" description="Polar residues" evidence="21">
    <location>
        <begin position="362"/>
        <end position="372"/>
    </location>
</feature>
<keyword evidence="12 20" id="KW-0676">Redox-active center</keyword>
<dbReference type="PANTHER" id="PTHR42737">
    <property type="entry name" value="GLUTATHIONE REDUCTASE"/>
    <property type="match status" value="1"/>
</dbReference>
<feature type="compositionally biased region" description="Acidic residues" evidence="21">
    <location>
        <begin position="49"/>
        <end position="65"/>
    </location>
</feature>
<evidence type="ECO:0000256" key="18">
    <source>
        <dbReference type="ARBA" id="ARBA00047387"/>
    </source>
</evidence>
<dbReference type="Pfam" id="PF08743">
    <property type="entry name" value="Nse4_C"/>
    <property type="match status" value="1"/>
</dbReference>
<feature type="compositionally biased region" description="Basic and acidic residues" evidence="21">
    <location>
        <begin position="990"/>
        <end position="999"/>
    </location>
</feature>
<dbReference type="GO" id="GO:0045454">
    <property type="term" value="P:cell redox homeostasis"/>
    <property type="evidence" value="ECO:0007669"/>
    <property type="project" value="InterPro"/>
</dbReference>
<evidence type="ECO:0000256" key="21">
    <source>
        <dbReference type="SAM" id="MobiDB-lite"/>
    </source>
</evidence>
<dbReference type="InterPro" id="IPR046952">
    <property type="entry name" value="GSHR/TRXR-like"/>
</dbReference>
<dbReference type="Gene3D" id="3.50.50.60">
    <property type="entry name" value="FAD/NAD(P)-binding domain"/>
    <property type="match status" value="2"/>
</dbReference>
<reference evidence="25" key="1">
    <citation type="submission" date="2022-03" db="EMBL/GenBank/DDBJ databases">
        <title>Genomic analyses of argali, domestic sheep and their hybrids provide insights into chromosomal evolution, heterosis and genetic basis of agronomic traits.</title>
        <authorList>
            <person name="Li M."/>
        </authorList>
    </citation>
    <scope>NUCLEOTIDE SEQUENCE</scope>
    <source>
        <strain evidence="25">CAU-MHL-2022a</strain>
        <tissue evidence="25">Skin</tissue>
    </source>
</reference>
<protein>
    <recommendedName>
        <fullName evidence="14">Thioredoxin reductase 1, cytoplasmic</fullName>
        <ecNumber evidence="13">1.11.1.2</ecNumber>
        <ecNumber evidence="4">1.8.1.9</ecNumber>
    </recommendedName>
    <alternativeName>
        <fullName evidence="16">Peroxidase TXNRD1</fullName>
    </alternativeName>
    <alternativeName>
        <fullName evidence="15">Thioredoxin reductase TR1</fullName>
    </alternativeName>
</protein>
<dbReference type="InterPro" id="IPR004099">
    <property type="entry name" value="Pyr_nucl-diS_OxRdtase_dimer"/>
</dbReference>
<dbReference type="PRINTS" id="PR00411">
    <property type="entry name" value="PNDRDTASEI"/>
</dbReference>
<dbReference type="GO" id="GO:0006749">
    <property type="term" value="P:glutathione metabolic process"/>
    <property type="evidence" value="ECO:0007669"/>
    <property type="project" value="TreeGrafter"/>
</dbReference>
<accession>A0AAD4UGS8</accession>
<dbReference type="GO" id="GO:0008146">
    <property type="term" value="F:sulfotransferase activity"/>
    <property type="evidence" value="ECO:0007669"/>
    <property type="project" value="InterPro"/>
</dbReference>
<evidence type="ECO:0000259" key="23">
    <source>
        <dbReference type="Pfam" id="PF07992"/>
    </source>
</evidence>
<keyword evidence="6 20" id="KW-0274">FAD</keyword>
<feature type="region of interest" description="Disordered" evidence="21">
    <location>
        <begin position="316"/>
        <end position="372"/>
    </location>
</feature>
<keyword evidence="5 20" id="KW-0285">Flavoprotein</keyword>
<organism evidence="25 26">
    <name type="scientific">Ovis ammon polii</name>
    <dbReference type="NCBI Taxonomy" id="230172"/>
    <lineage>
        <taxon>Eukaryota</taxon>
        <taxon>Metazoa</taxon>
        <taxon>Chordata</taxon>
        <taxon>Craniata</taxon>
        <taxon>Vertebrata</taxon>
        <taxon>Euteleostomi</taxon>
        <taxon>Mammalia</taxon>
        <taxon>Eutheria</taxon>
        <taxon>Laurasiatheria</taxon>
        <taxon>Artiodactyla</taxon>
        <taxon>Ruminantia</taxon>
        <taxon>Pecora</taxon>
        <taxon>Bovidae</taxon>
        <taxon>Caprinae</taxon>
        <taxon>Ovis</taxon>
    </lineage>
</organism>
<dbReference type="PROSITE" id="PS00076">
    <property type="entry name" value="PYRIDINE_REDOX_1"/>
    <property type="match status" value="1"/>
</dbReference>
<keyword evidence="9" id="KW-0812">Transmembrane</keyword>
<comment type="catalytic activity">
    <reaction evidence="19">
        <text>H2O2 + NADPH + H(+) = NADP(+) + 2 H2O</text>
        <dbReference type="Rhea" id="RHEA:15173"/>
        <dbReference type="ChEBI" id="CHEBI:15377"/>
        <dbReference type="ChEBI" id="CHEBI:15378"/>
        <dbReference type="ChEBI" id="CHEBI:16240"/>
        <dbReference type="ChEBI" id="CHEBI:57783"/>
        <dbReference type="ChEBI" id="CHEBI:58349"/>
        <dbReference type="EC" id="1.11.1.2"/>
    </reaction>
    <physiologicalReaction direction="left-to-right" evidence="19">
        <dbReference type="Rhea" id="RHEA:15174"/>
    </physiologicalReaction>
</comment>
<feature type="region of interest" description="Disordered" evidence="21">
    <location>
        <begin position="1"/>
        <end position="72"/>
    </location>
</feature>
<evidence type="ECO:0000256" key="12">
    <source>
        <dbReference type="ARBA" id="ARBA00023284"/>
    </source>
</evidence>
<keyword evidence="10 20" id="KW-0560">Oxidoreductase</keyword>
<feature type="domain" description="Pyridine nucleotide-disulphide oxidoreductase dimerisation" evidence="22">
    <location>
        <begin position="749"/>
        <end position="860"/>
    </location>
</feature>
<sequence length="1394" mass="156830">MADENDSLRGADETRAQPVVTMPSSAYFLKQVEEEEEEESLKVEVAAASDDESDTSSDDESDTSSDDLSWGKADIDPSLLERVDEEKCRSIRKQYRQLIYTVQQNRDDIVNTTSDTLTEALEEANVLFDAVAFCDFLFIFVGLNWMEDDGRDPLNNCDDNIALSFWETVQKEATSWMLQAETFHFLFGSFKPESAARKPRLNHRRKVQKMEENGDMPTKLRKLDLSGNQEATEKEVERILGLLQTYFRKYPDTPVSYFEFVIDPNSFSRTVENIFYVSFIIRDGFARIRLDQDRLPILEPININLAVPEPSCLPAALPTGSHSATPPPPFHTAPPSASQTSSSTDTKLCLLPPTSDDRQEENVQSGLASQESRLQNTVKMNGSKDLPEPYDYDLIIIGGGSGGLAAAKEAAKYDKKVMVLDFVTPTPLGTRWGLGGTCVNVGCIPKKLMHQAALLGQALRDSRNYGWNVEETVKHDWERMTEAVQNHIGSLNWGYRVALREKRVTYENSYGEFVGPHRIKATNNKGKEKIYSAERFLIATGERPRYLGIPGDKEYCISSDDLFSLPYCPGKTLVVGASYVALECAGFLAGIGLDVTVMVRSILLRGFDQDMANKIGEHMQEHGIKFIRQFVPIKVEQIEAGTPGRLRVVAKSTNGDQTIEGEYNTVLLAIGRDACTRKIGLENVGVKINEKTGKIPVTEEEQTNVPYIYAIGDILEGKLELTPVAIQAGRLLAQRLYGGSTVKCDYENVPTTVFTPLEYGSCGLSEEKAVEKFGEENVEVYHSYFWPLEWTIPSRDNNKCYAKVVCNIKDNERVVGFHILGPNAGEVTQGFAAALKCGLTKDQLDSTIGIHPVCAEVFTTLSVTKRSGGNILQTEIEIFPSAFHLSMNFAQSVLCGPEILHLKVIVSMDLREGFAGVSNWGSRALEHRLSSCGTWVSLPCGMWDLPGPEVEPVTPALANVKRLVFDSVCLCEAVEGIMAVISTQRLKTESTKEAERQDARQGCSFRSRVSGGGTDTTHGDAGPEAVCGFPSESREFSLKRDFHDLQSSWNQLPLEDPPLLAPQSSLFEFTGLMRRNPFGVDICCRKGSRSPLQELYNPTQRSLERVSPPWLELSSTAVLHQMRRDQVTDTCRANSATSRKRRVLTPSDLKHLVVDEDHELIYCYVPKVACTNWKRLMMVLTGRGKYSDPMQIPANEAHVSANLKTLNQYSIPEINHRLKSYMKFLFVREPFERLVSAYRNKFTQKYNTSFHKRYGTKIIKRQRKNATQEALRKGDDVKFEEFVAYLIDPHTQREEPFNEHWQTVYSLCHPCHIHYDLVGKYETLEEDSNYVLQLAGVGSYLKFPTYAKSTRTTDEMTTEFFQNISSEHQTQLYEVYKLDFLMFNYSVPSYLKLE</sequence>
<dbReference type="PRINTS" id="PR00368">
    <property type="entry name" value="FADPNR"/>
</dbReference>
<dbReference type="Proteomes" id="UP001214576">
    <property type="component" value="Unassembled WGS sequence"/>
</dbReference>
<dbReference type="SUPFAM" id="SSF55424">
    <property type="entry name" value="FAD/NAD-linked reductases, dimerisation (C-terminal) domain"/>
    <property type="match status" value="1"/>
</dbReference>
<dbReference type="InterPro" id="IPR014854">
    <property type="entry name" value="Nse4_C"/>
</dbReference>